<evidence type="ECO:0000256" key="9">
    <source>
        <dbReference type="ARBA" id="ARBA00022989"/>
    </source>
</evidence>
<evidence type="ECO:0000259" key="14">
    <source>
        <dbReference type="PROSITE" id="PS50222"/>
    </source>
</evidence>
<keyword evidence="10" id="KW-0560">Oxidoreductase</keyword>
<evidence type="ECO:0000256" key="3">
    <source>
        <dbReference type="ARBA" id="ARBA00004308"/>
    </source>
</evidence>
<name>A0ABN8M1C4_9CNID</name>
<dbReference type="PANTHER" id="PTHR10869:SF246">
    <property type="entry name" value="TRANSMEMBRANE PROLYL 4-HYDROXYLASE"/>
    <property type="match status" value="1"/>
</dbReference>
<feature type="domain" description="ShKT" evidence="16">
    <location>
        <begin position="277"/>
        <end position="313"/>
    </location>
</feature>
<keyword evidence="7" id="KW-0847">Vitamin C</keyword>
<evidence type="ECO:0000256" key="2">
    <source>
        <dbReference type="ARBA" id="ARBA00004167"/>
    </source>
</evidence>
<evidence type="ECO:0000256" key="11">
    <source>
        <dbReference type="ARBA" id="ARBA00023004"/>
    </source>
</evidence>
<feature type="domain" description="Fe2OG dioxygenase" evidence="15">
    <location>
        <begin position="383"/>
        <end position="537"/>
    </location>
</feature>
<feature type="domain" description="EF-hand" evidence="14">
    <location>
        <begin position="172"/>
        <end position="198"/>
    </location>
</feature>
<dbReference type="PROSITE" id="PS51670">
    <property type="entry name" value="SHKT"/>
    <property type="match status" value="3"/>
</dbReference>
<keyword evidence="4" id="KW-0800">Toxin</keyword>
<keyword evidence="11" id="KW-0408">Iron</keyword>
<evidence type="ECO:0000259" key="16">
    <source>
        <dbReference type="PROSITE" id="PS51670"/>
    </source>
</evidence>
<organism evidence="17 18">
    <name type="scientific">Porites evermanni</name>
    <dbReference type="NCBI Taxonomy" id="104178"/>
    <lineage>
        <taxon>Eukaryota</taxon>
        <taxon>Metazoa</taxon>
        <taxon>Cnidaria</taxon>
        <taxon>Anthozoa</taxon>
        <taxon>Hexacorallia</taxon>
        <taxon>Scleractinia</taxon>
        <taxon>Fungiina</taxon>
        <taxon>Poritidae</taxon>
        <taxon>Porites</taxon>
    </lineage>
</organism>
<gene>
    <name evidence="17" type="ORF">PEVE_00018980</name>
</gene>
<feature type="domain" description="Fe2OG dioxygenase" evidence="15">
    <location>
        <begin position="740"/>
        <end position="888"/>
    </location>
</feature>
<keyword evidence="8" id="KW-0223">Dioxygenase</keyword>
<feature type="disulfide bond" evidence="13">
    <location>
        <begin position="241"/>
        <end position="275"/>
    </location>
</feature>
<dbReference type="Proteomes" id="UP001159427">
    <property type="component" value="Unassembled WGS sequence"/>
</dbReference>
<keyword evidence="5" id="KW-0812">Transmembrane</keyword>
<evidence type="ECO:0000256" key="8">
    <source>
        <dbReference type="ARBA" id="ARBA00022964"/>
    </source>
</evidence>
<feature type="domain" description="ShKT" evidence="16">
    <location>
        <begin position="241"/>
        <end position="275"/>
    </location>
</feature>
<dbReference type="InterPro" id="IPR006620">
    <property type="entry name" value="Pro_4_hyd_alph"/>
</dbReference>
<keyword evidence="9" id="KW-1133">Transmembrane helix</keyword>
<evidence type="ECO:0000313" key="18">
    <source>
        <dbReference type="Proteomes" id="UP001159427"/>
    </source>
</evidence>
<comment type="caution">
    <text evidence="13">Lacks conserved residue(s) required for the propagation of feature annotation.</text>
</comment>
<keyword evidence="18" id="KW-1185">Reference proteome</keyword>
<evidence type="ECO:0000256" key="7">
    <source>
        <dbReference type="ARBA" id="ARBA00022896"/>
    </source>
</evidence>
<dbReference type="PROSITE" id="PS51471">
    <property type="entry name" value="FE2OG_OXY"/>
    <property type="match status" value="2"/>
</dbReference>
<dbReference type="InterPro" id="IPR002048">
    <property type="entry name" value="EF_hand_dom"/>
</dbReference>
<evidence type="ECO:0000256" key="10">
    <source>
        <dbReference type="ARBA" id="ARBA00023002"/>
    </source>
</evidence>
<evidence type="ECO:0000313" key="17">
    <source>
        <dbReference type="EMBL" id="CAH3023358.1"/>
    </source>
</evidence>
<comment type="caution">
    <text evidence="17">The sequence shown here is derived from an EMBL/GenBank/DDBJ whole genome shotgun (WGS) entry which is preliminary data.</text>
</comment>
<reference evidence="17 18" key="1">
    <citation type="submission" date="2022-05" db="EMBL/GenBank/DDBJ databases">
        <authorList>
            <consortium name="Genoscope - CEA"/>
            <person name="William W."/>
        </authorList>
    </citation>
    <scope>NUCLEOTIDE SEQUENCE [LARGE SCALE GENOMIC DNA]</scope>
</reference>
<evidence type="ECO:0000256" key="4">
    <source>
        <dbReference type="ARBA" id="ARBA00022656"/>
    </source>
</evidence>
<dbReference type="Pfam" id="PF01549">
    <property type="entry name" value="ShK"/>
    <property type="match status" value="3"/>
</dbReference>
<dbReference type="Gene3D" id="2.60.120.620">
    <property type="entry name" value="q2cbj1_9rhob like domain"/>
    <property type="match status" value="3"/>
</dbReference>
<evidence type="ECO:0000259" key="15">
    <source>
        <dbReference type="PROSITE" id="PS51471"/>
    </source>
</evidence>
<dbReference type="InterPro" id="IPR003582">
    <property type="entry name" value="ShKT_dom"/>
</dbReference>
<evidence type="ECO:0000256" key="5">
    <source>
        <dbReference type="ARBA" id="ARBA00022692"/>
    </source>
</evidence>
<dbReference type="PROSITE" id="PS00018">
    <property type="entry name" value="EF_HAND_1"/>
    <property type="match status" value="1"/>
</dbReference>
<dbReference type="Pfam" id="PF13640">
    <property type="entry name" value="2OG-FeII_Oxy_3"/>
    <property type="match status" value="2"/>
</dbReference>
<feature type="domain" description="ShKT" evidence="16">
    <location>
        <begin position="130"/>
        <end position="164"/>
    </location>
</feature>
<dbReference type="InterPro" id="IPR045054">
    <property type="entry name" value="P4HA-like"/>
</dbReference>
<dbReference type="InterPro" id="IPR005123">
    <property type="entry name" value="Oxoglu/Fe-dep_dioxygenase_dom"/>
</dbReference>
<proteinExistence type="predicted"/>
<comment type="cofactor">
    <cofactor evidence="1">
        <name>L-ascorbate</name>
        <dbReference type="ChEBI" id="CHEBI:38290"/>
    </cofactor>
</comment>
<dbReference type="InterPro" id="IPR018247">
    <property type="entry name" value="EF_Hand_1_Ca_BS"/>
</dbReference>
<keyword evidence="6" id="KW-0479">Metal-binding</keyword>
<evidence type="ECO:0000256" key="1">
    <source>
        <dbReference type="ARBA" id="ARBA00001961"/>
    </source>
</evidence>
<dbReference type="InterPro" id="IPR044862">
    <property type="entry name" value="Pro_4_hyd_alph_FE2OG_OXY"/>
</dbReference>
<evidence type="ECO:0000256" key="13">
    <source>
        <dbReference type="PROSITE-ProRule" id="PRU01005"/>
    </source>
</evidence>
<evidence type="ECO:0000256" key="12">
    <source>
        <dbReference type="ARBA" id="ARBA00023136"/>
    </source>
</evidence>
<keyword evidence="13" id="KW-1015">Disulfide bond</keyword>
<protein>
    <recommendedName>
        <fullName evidence="19">Procollagen-proline 4-dioxygenase</fullName>
    </recommendedName>
</protein>
<accession>A0ABN8M1C4</accession>
<evidence type="ECO:0008006" key="19">
    <source>
        <dbReference type="Google" id="ProtNLM"/>
    </source>
</evidence>
<dbReference type="SMART" id="SM00254">
    <property type="entry name" value="ShKT"/>
    <property type="match status" value="3"/>
</dbReference>
<feature type="disulfide bond" evidence="13">
    <location>
        <begin position="130"/>
        <end position="164"/>
    </location>
</feature>
<evidence type="ECO:0000256" key="6">
    <source>
        <dbReference type="ARBA" id="ARBA00022723"/>
    </source>
</evidence>
<keyword evidence="12" id="KW-0472">Membrane</keyword>
<comment type="subcellular location">
    <subcellularLocation>
        <location evidence="3">Endomembrane system</location>
    </subcellularLocation>
    <subcellularLocation>
        <location evidence="2">Membrane</location>
        <topology evidence="2">Single-pass membrane protein</topology>
    </subcellularLocation>
</comment>
<dbReference type="PANTHER" id="PTHR10869">
    <property type="entry name" value="PROLYL 4-HYDROXYLASE ALPHA SUBUNIT"/>
    <property type="match status" value="1"/>
</dbReference>
<dbReference type="SMART" id="SM00702">
    <property type="entry name" value="P4Hc"/>
    <property type="match status" value="2"/>
</dbReference>
<dbReference type="PROSITE" id="PS50222">
    <property type="entry name" value="EF_HAND_2"/>
    <property type="match status" value="1"/>
</dbReference>
<sequence>MITCCCQSGIFCLAAFYPPRNVTGDNFCFFSWATEAATCAPTRSSAVFTPTLFRLDGKEVGHARMVKIVEDKTHRIITRALKPPVFEIPGFLTREECEHLIQKANDAGLTLSEVRLPEESAHRDKFSDSCYDDDYRCVKWAKNGECQKNPGYMSENCRQSCEVCKDDTVLDFQNWDLDKDGVLTGYEFIKAAEMIFFLYIDEDDVREMQVPHIVCCFEHHTFWPSKEIAASNETQDSSPLCEDNEASCSQLAKEGACQLYPTWMLFTCRKSCDNCGCDDLAANCSSLAKEQKCLDDGHVDWMLRNCRRSCKVCLGAINNDTYQSMLSNDILKYLKTMERKHPKHRARYSHTAWLHSTVPDPIQSNMIDRVEKLTGLPREIVEGAESLQVVKYDKYGHYHAHYDSSITGDPSMICCHQTRSRTNPCRLCRMVTILYYLNDVDEGGETAFVVADNSTLNESALISKRGKKGDPFNLSNYCQDANLVIAPKRGTAIMWYNHFLDSDDEWLGERDPYSLHGGCDVIRGTKNLATMATRRNDFSSLYIIILQTGHVSWLELEKGRKYKLITRAMRPLLFEIPSFLSDEECDHIISLAKKIGLYPSVISRDQFRKKELEKAMQEAGTVAQDFNTWDIDKDGFIDNLEAALTNLVSHRFVCFCQYNMINNFLMSLSLGKVSSTLFRQWNLKKALSYMAYLKKSSPQHSFRFSDQAWLRQDRTADHVLRRLHERIIKLTKLPRKIIQGSEDMQVVRYQAFGHYHAHFDSGLELNIPCCHQNPSLRPPQCRICRFITILYYLNDVEQGGETAFPVADNFTVKWKDLENAEAVEYNLSINCHTANLVIPPKKGTAVMWYNNFIDLDSGLLGKLDQNSLHGGCDVIKGEKWIANNWLTAPTVDSKYLKSSYDVGFSD</sequence>
<dbReference type="EMBL" id="CALNXI010000257">
    <property type="protein sequence ID" value="CAH3023358.1"/>
    <property type="molecule type" value="Genomic_DNA"/>
</dbReference>